<dbReference type="RefSeq" id="WP_080319968.1">
    <property type="nucleotide sequence ID" value="NZ_MTBC01000014.1"/>
</dbReference>
<comment type="caution">
    <text evidence="2">The sequence shown here is derived from an EMBL/GenBank/DDBJ whole genome shotgun (WGS) entry which is preliminary data.</text>
</comment>
<dbReference type="EMBL" id="MTBC01000014">
    <property type="protein sequence ID" value="OQD41518.1"/>
    <property type="molecule type" value="Genomic_DNA"/>
</dbReference>
<dbReference type="InterPro" id="IPR008969">
    <property type="entry name" value="CarboxyPept-like_regulatory"/>
</dbReference>
<keyword evidence="1" id="KW-0732">Signal</keyword>
<proteinExistence type="predicted"/>
<evidence type="ECO:0000313" key="3">
    <source>
        <dbReference type="Proteomes" id="UP000191680"/>
    </source>
</evidence>
<evidence type="ECO:0000313" key="2">
    <source>
        <dbReference type="EMBL" id="OQD41518.1"/>
    </source>
</evidence>
<gene>
    <name evidence="2" type="ORF">BUL40_15480</name>
</gene>
<dbReference type="Proteomes" id="UP000191680">
    <property type="component" value="Unassembled WGS sequence"/>
</dbReference>
<accession>A0A1V6LMY3</accession>
<name>A0A1V6LMY3_9FLAO</name>
<evidence type="ECO:0000256" key="1">
    <source>
        <dbReference type="SAM" id="SignalP"/>
    </source>
</evidence>
<dbReference type="SUPFAM" id="SSF49464">
    <property type="entry name" value="Carboxypeptidase regulatory domain-like"/>
    <property type="match status" value="1"/>
</dbReference>
<feature type="chain" id="PRO_5012212587" description="Carboxypeptidase-like regulatory domain-containing protein" evidence="1">
    <location>
        <begin position="21"/>
        <end position="390"/>
    </location>
</feature>
<evidence type="ECO:0008006" key="4">
    <source>
        <dbReference type="Google" id="ProtNLM"/>
    </source>
</evidence>
<feature type="signal peptide" evidence="1">
    <location>
        <begin position="1"/>
        <end position="20"/>
    </location>
</feature>
<keyword evidence="3" id="KW-1185">Reference proteome</keyword>
<dbReference type="OrthoDB" id="1147959at2"/>
<organism evidence="2 3">
    <name type="scientific">Croceivirga radicis</name>
    <dbReference type="NCBI Taxonomy" id="1929488"/>
    <lineage>
        <taxon>Bacteria</taxon>
        <taxon>Pseudomonadati</taxon>
        <taxon>Bacteroidota</taxon>
        <taxon>Flavobacteriia</taxon>
        <taxon>Flavobacteriales</taxon>
        <taxon>Flavobacteriaceae</taxon>
        <taxon>Croceivirga</taxon>
    </lineage>
</organism>
<protein>
    <recommendedName>
        <fullName evidence="4">Carboxypeptidase-like regulatory domain-containing protein</fullName>
    </recommendedName>
</protein>
<dbReference type="AlphaFoldDB" id="A0A1V6LMY3"/>
<sequence>MKIRLTIICILAICSLFGQTQKLGLVFDQTNKKPIEFVAVYTNDDHTLTNSEGKYFVNTFADSITFSLIGYEKIQHSAAQIPDTVYLKSKTFELEGVTVSNLKTLWQKMKDSLFQNYRFEPYQEEFFLRSTLKQDGTLVRLQDIAGNLKRKTLLYTGNLEHTNKDYEIQINQMRKVGIVKDTHNIYFKFPTFFGILSTFARLNVSQGPFNFKAIPFENGAKIRYEFESQNKDTLVVNGYYIFNMDNHAMEKFVLDQKINLANNRVPFAQHKWLRYRTQEHYVEVIFSKKSNNKPYSIDRAKFRQVVLCTDEERTFETNYESEFILTNHNPFNSLPFKKNANATKDIFKLKKPYDPNFWNKQRTLLLTTEMENFIIKMGNEAKEFKVKSNF</sequence>
<reference evidence="2 3" key="1">
    <citation type="submission" date="2016-12" db="EMBL/GenBank/DDBJ databases">
        <authorList>
            <person name="Song W.-J."/>
            <person name="Kurnit D.M."/>
        </authorList>
    </citation>
    <scope>NUCLEOTIDE SEQUENCE [LARGE SCALE GENOMIC DNA]</scope>
    <source>
        <strain evidence="2 3">HSG9</strain>
    </source>
</reference>